<keyword evidence="9" id="KW-0239">DNA-directed DNA polymerase</keyword>
<organism evidence="14 15">
    <name type="scientific">Austropuccinia psidii MF-1</name>
    <dbReference type="NCBI Taxonomy" id="1389203"/>
    <lineage>
        <taxon>Eukaryota</taxon>
        <taxon>Fungi</taxon>
        <taxon>Dikarya</taxon>
        <taxon>Basidiomycota</taxon>
        <taxon>Pucciniomycotina</taxon>
        <taxon>Pucciniomycetes</taxon>
        <taxon>Pucciniales</taxon>
        <taxon>Sphaerophragmiaceae</taxon>
        <taxon>Austropuccinia</taxon>
    </lineage>
</organism>
<evidence type="ECO:0000259" key="12">
    <source>
        <dbReference type="Pfam" id="PF07727"/>
    </source>
</evidence>
<dbReference type="OrthoDB" id="2685958at2759"/>
<evidence type="ECO:0000313" key="15">
    <source>
        <dbReference type="Proteomes" id="UP000765509"/>
    </source>
</evidence>
<dbReference type="Pfam" id="PF25597">
    <property type="entry name" value="SH3_retrovirus"/>
    <property type="match status" value="1"/>
</dbReference>
<evidence type="ECO:0000259" key="13">
    <source>
        <dbReference type="Pfam" id="PF25597"/>
    </source>
</evidence>
<keyword evidence="3" id="KW-0479">Metal-binding</keyword>
<keyword evidence="1" id="KW-0548">Nucleotidyltransferase</keyword>
<keyword evidence="4" id="KW-0255">Endonuclease</keyword>
<sequence>MMIRANLPPTFWTYALRHAAWVFNRVLHAKENITPYKAVIKQKPSLSLLCVFGCKAFIHNMTKQKDLTAKATEVIHLGVAQDSQGWVFFDKVARRLVRGAYVIFREDTFPQINEAGGIQLKTIKLKNLFDNILIPKMKEQDKCLHLLNVSSMYCNGTPTNYHEARSTAQASEWMEACKEELRNLKSMGVWEEVEGDNTTKILGTRWVFALKSDSDGKPIRHKACLVVQGHQKVRGVNFEETFAPTQTFATSQ</sequence>
<dbReference type="EMBL" id="AVOT02006935">
    <property type="protein sequence ID" value="MBW0482806.1"/>
    <property type="molecule type" value="Genomic_DNA"/>
</dbReference>
<evidence type="ECO:0000256" key="9">
    <source>
        <dbReference type="ARBA" id="ARBA00022932"/>
    </source>
</evidence>
<keyword evidence="11" id="KW-0511">Multifunctional enzyme</keyword>
<evidence type="ECO:0000256" key="5">
    <source>
        <dbReference type="ARBA" id="ARBA00022801"/>
    </source>
</evidence>
<dbReference type="GO" id="GO:0006310">
    <property type="term" value="P:DNA recombination"/>
    <property type="evidence" value="ECO:0007669"/>
    <property type="project" value="UniProtKB-KW"/>
</dbReference>
<evidence type="ECO:0000256" key="3">
    <source>
        <dbReference type="ARBA" id="ARBA00022723"/>
    </source>
</evidence>
<dbReference type="Pfam" id="PF07727">
    <property type="entry name" value="RVT_2"/>
    <property type="match status" value="1"/>
</dbReference>
<feature type="domain" description="Retroviral polymerase SH3-like" evidence="13">
    <location>
        <begin position="54"/>
        <end position="112"/>
    </location>
</feature>
<dbReference type="InterPro" id="IPR013103">
    <property type="entry name" value="RVT_2"/>
</dbReference>
<keyword evidence="6" id="KW-0460">Magnesium</keyword>
<dbReference type="InterPro" id="IPR039537">
    <property type="entry name" value="Retrotran_Ty1/copia-like"/>
</dbReference>
<keyword evidence="8" id="KW-0695">RNA-directed DNA polymerase</keyword>
<dbReference type="GO" id="GO:0003964">
    <property type="term" value="F:RNA-directed DNA polymerase activity"/>
    <property type="evidence" value="ECO:0007669"/>
    <property type="project" value="UniProtKB-KW"/>
</dbReference>
<protein>
    <recommendedName>
        <fullName evidence="16">Reverse transcriptase Ty1/copia-type domain-containing protein</fullName>
    </recommendedName>
</protein>
<dbReference type="GO" id="GO:0046872">
    <property type="term" value="F:metal ion binding"/>
    <property type="evidence" value="ECO:0007669"/>
    <property type="project" value="UniProtKB-KW"/>
</dbReference>
<evidence type="ECO:0000256" key="4">
    <source>
        <dbReference type="ARBA" id="ARBA00022759"/>
    </source>
</evidence>
<accession>A0A9Q3CD12</accession>
<name>A0A9Q3CD12_9BASI</name>
<reference evidence="14" key="1">
    <citation type="submission" date="2021-03" db="EMBL/GenBank/DDBJ databases">
        <title>Draft genome sequence of rust myrtle Austropuccinia psidii MF-1, a brazilian biotype.</title>
        <authorList>
            <person name="Quecine M.C."/>
            <person name="Pachon D.M.R."/>
            <person name="Bonatelli M.L."/>
            <person name="Correr F.H."/>
            <person name="Franceschini L.M."/>
            <person name="Leite T.F."/>
            <person name="Margarido G.R.A."/>
            <person name="Almeida C.A."/>
            <person name="Ferrarezi J.A."/>
            <person name="Labate C.A."/>
        </authorList>
    </citation>
    <scope>NUCLEOTIDE SEQUENCE</scope>
    <source>
        <strain evidence="14">MF-1</strain>
    </source>
</reference>
<dbReference type="Proteomes" id="UP000765509">
    <property type="component" value="Unassembled WGS sequence"/>
</dbReference>
<evidence type="ECO:0000256" key="2">
    <source>
        <dbReference type="ARBA" id="ARBA00022722"/>
    </source>
</evidence>
<dbReference type="GO" id="GO:0016787">
    <property type="term" value="F:hydrolase activity"/>
    <property type="evidence" value="ECO:0007669"/>
    <property type="project" value="UniProtKB-KW"/>
</dbReference>
<keyword evidence="9" id="KW-0808">Transferase</keyword>
<gene>
    <name evidence="14" type="ORF">O181_022521</name>
</gene>
<evidence type="ECO:0000256" key="1">
    <source>
        <dbReference type="ARBA" id="ARBA00022695"/>
    </source>
</evidence>
<evidence type="ECO:0000256" key="10">
    <source>
        <dbReference type="ARBA" id="ARBA00023172"/>
    </source>
</evidence>
<proteinExistence type="predicted"/>
<evidence type="ECO:0000256" key="6">
    <source>
        <dbReference type="ARBA" id="ARBA00022842"/>
    </source>
</evidence>
<keyword evidence="5" id="KW-0378">Hydrolase</keyword>
<dbReference type="AlphaFoldDB" id="A0A9Q3CD12"/>
<evidence type="ECO:0000256" key="7">
    <source>
        <dbReference type="ARBA" id="ARBA00022908"/>
    </source>
</evidence>
<keyword evidence="10" id="KW-0233">DNA recombination</keyword>
<dbReference type="GO" id="GO:0003887">
    <property type="term" value="F:DNA-directed DNA polymerase activity"/>
    <property type="evidence" value="ECO:0007669"/>
    <property type="project" value="UniProtKB-KW"/>
</dbReference>
<dbReference type="PANTHER" id="PTHR42648:SF11">
    <property type="entry name" value="TRANSPOSON TY4-P GAG-POL POLYPROTEIN"/>
    <property type="match status" value="1"/>
</dbReference>
<evidence type="ECO:0008006" key="16">
    <source>
        <dbReference type="Google" id="ProtNLM"/>
    </source>
</evidence>
<keyword evidence="15" id="KW-1185">Reference proteome</keyword>
<keyword evidence="2" id="KW-0540">Nuclease</keyword>
<evidence type="ECO:0000256" key="8">
    <source>
        <dbReference type="ARBA" id="ARBA00022918"/>
    </source>
</evidence>
<comment type="caution">
    <text evidence="14">The sequence shown here is derived from an EMBL/GenBank/DDBJ whole genome shotgun (WGS) entry which is preliminary data.</text>
</comment>
<dbReference type="PANTHER" id="PTHR42648">
    <property type="entry name" value="TRANSPOSASE, PUTATIVE-RELATED"/>
    <property type="match status" value="1"/>
</dbReference>
<dbReference type="InterPro" id="IPR057670">
    <property type="entry name" value="SH3_retrovirus"/>
</dbReference>
<keyword evidence="7" id="KW-0229">DNA integration</keyword>
<feature type="domain" description="Reverse transcriptase Ty1/copia-type" evidence="12">
    <location>
        <begin position="189"/>
        <end position="246"/>
    </location>
</feature>
<evidence type="ECO:0000256" key="11">
    <source>
        <dbReference type="ARBA" id="ARBA00023268"/>
    </source>
</evidence>
<evidence type="ECO:0000313" key="14">
    <source>
        <dbReference type="EMBL" id="MBW0482806.1"/>
    </source>
</evidence>
<dbReference type="GO" id="GO:0015074">
    <property type="term" value="P:DNA integration"/>
    <property type="evidence" value="ECO:0007669"/>
    <property type="project" value="UniProtKB-KW"/>
</dbReference>
<dbReference type="GO" id="GO:0004519">
    <property type="term" value="F:endonuclease activity"/>
    <property type="evidence" value="ECO:0007669"/>
    <property type="project" value="UniProtKB-KW"/>
</dbReference>